<evidence type="ECO:0000256" key="8">
    <source>
        <dbReference type="ARBA" id="ARBA00048689"/>
    </source>
</evidence>
<keyword evidence="5" id="KW-0460">Magnesium</keyword>
<dbReference type="InterPro" id="IPR050256">
    <property type="entry name" value="Glycosyltransferase_2"/>
</dbReference>
<dbReference type="Gene3D" id="3.90.550.10">
    <property type="entry name" value="Spore Coat Polysaccharide Biosynthesis Protein SpsA, Chain A"/>
    <property type="match status" value="1"/>
</dbReference>
<keyword evidence="12" id="KW-1185">Reference proteome</keyword>
<dbReference type="Pfam" id="PF00535">
    <property type="entry name" value="Glycos_transf_2"/>
    <property type="match status" value="1"/>
</dbReference>
<evidence type="ECO:0000256" key="9">
    <source>
        <dbReference type="ARBA" id="ARBA00048997"/>
    </source>
</evidence>
<dbReference type="PANTHER" id="PTHR48090:SF10">
    <property type="entry name" value="GLUCOSYL-3-PHOSPHOGLYCERATE SYNTHASE"/>
    <property type="match status" value="1"/>
</dbReference>
<evidence type="ECO:0000256" key="2">
    <source>
        <dbReference type="ARBA" id="ARBA00006739"/>
    </source>
</evidence>
<evidence type="ECO:0000313" key="12">
    <source>
        <dbReference type="Proteomes" id="UP001519343"/>
    </source>
</evidence>
<comment type="similarity">
    <text evidence="2">Belongs to the glycosyltransferase 2 family.</text>
</comment>
<protein>
    <recommendedName>
        <fullName evidence="7">Glucosyl-3-phosphoglycerate synthase</fullName>
        <ecNumber evidence="6">2.4.1.266</ecNumber>
    </recommendedName>
</protein>
<feature type="domain" description="Glycosyltransferase 2-like" evidence="10">
    <location>
        <begin position="4"/>
        <end position="111"/>
    </location>
</feature>
<evidence type="ECO:0000313" key="11">
    <source>
        <dbReference type="EMBL" id="MBP1933554.1"/>
    </source>
</evidence>
<keyword evidence="3" id="KW-0328">Glycosyltransferase</keyword>
<dbReference type="RefSeq" id="WP_209811556.1">
    <property type="nucleotide sequence ID" value="NZ_JAGGKT010000011.1"/>
</dbReference>
<proteinExistence type="inferred from homology"/>
<evidence type="ECO:0000256" key="3">
    <source>
        <dbReference type="ARBA" id="ARBA00022676"/>
    </source>
</evidence>
<dbReference type="InterPro" id="IPR001173">
    <property type="entry name" value="Glyco_trans_2-like"/>
</dbReference>
<dbReference type="SUPFAM" id="SSF53448">
    <property type="entry name" value="Nucleotide-diphospho-sugar transferases"/>
    <property type="match status" value="1"/>
</dbReference>
<gene>
    <name evidence="11" type="ORF">J2Z37_003567</name>
</gene>
<dbReference type="EMBL" id="JAGGKT010000011">
    <property type="protein sequence ID" value="MBP1933554.1"/>
    <property type="molecule type" value="Genomic_DNA"/>
</dbReference>
<evidence type="ECO:0000256" key="5">
    <source>
        <dbReference type="ARBA" id="ARBA00022842"/>
    </source>
</evidence>
<dbReference type="EC" id="2.4.1.266" evidence="6"/>
<evidence type="ECO:0000259" key="10">
    <source>
        <dbReference type="Pfam" id="PF00535"/>
    </source>
</evidence>
<dbReference type="Proteomes" id="UP001519343">
    <property type="component" value="Unassembled WGS sequence"/>
</dbReference>
<keyword evidence="4" id="KW-0808">Transferase</keyword>
<dbReference type="CDD" id="cd04179">
    <property type="entry name" value="DPM_DPG-synthase_like"/>
    <property type="match status" value="1"/>
</dbReference>
<name>A0ABS4GTH4_9BACL</name>
<reference evidence="11 12" key="1">
    <citation type="submission" date="2021-03" db="EMBL/GenBank/DDBJ databases">
        <title>Genomic Encyclopedia of Type Strains, Phase IV (KMG-IV): sequencing the most valuable type-strain genomes for metagenomic binning, comparative biology and taxonomic classification.</title>
        <authorList>
            <person name="Goeker M."/>
        </authorList>
    </citation>
    <scope>NUCLEOTIDE SEQUENCE [LARGE SCALE GENOMIC DNA]</scope>
    <source>
        <strain evidence="11 12">DSM 24738</strain>
    </source>
</reference>
<organism evidence="11 12">
    <name type="scientific">Ammoniphilus resinae</name>
    <dbReference type="NCBI Taxonomy" id="861532"/>
    <lineage>
        <taxon>Bacteria</taxon>
        <taxon>Bacillati</taxon>
        <taxon>Bacillota</taxon>
        <taxon>Bacilli</taxon>
        <taxon>Bacillales</taxon>
        <taxon>Paenibacillaceae</taxon>
        <taxon>Aneurinibacillus group</taxon>
        <taxon>Ammoniphilus</taxon>
    </lineage>
</organism>
<accession>A0ABS4GTH4</accession>
<dbReference type="PANTHER" id="PTHR48090">
    <property type="entry name" value="UNDECAPRENYL-PHOSPHATE 4-DEOXY-4-FORMAMIDO-L-ARABINOSE TRANSFERASE-RELATED"/>
    <property type="match status" value="1"/>
</dbReference>
<evidence type="ECO:0000256" key="7">
    <source>
        <dbReference type="ARBA" id="ARBA00040894"/>
    </source>
</evidence>
<evidence type="ECO:0000256" key="4">
    <source>
        <dbReference type="ARBA" id="ARBA00022679"/>
    </source>
</evidence>
<sequence length="222" mass="24401">MGISIVIPAFNEEKYLAQTLGVLQKEKGISEVIVVDDGSEDLTSEIAKLFTDQVITLESNYGKGEALRRGFAASSGDILVCLDSDLGESARFVRELYLPVLVGQADMSIAVLPPAHKRGGFGLVKGLARRGIRQLTGFDPTSPLSGQRAFTREAVSKISSWEGRFGIEVGMTIDIMRSGMRIMEVPVPFSHRETGRDISGFVHRGKQFMDVGKVLGRKWIWR</sequence>
<comment type="catalytic activity">
    <reaction evidence="9">
        <text>an NDP-alpha-D-glucose + (2R)-3-phosphoglycerate = (2R)-2-O-(alpha-D-glucopyranosyl)-3-phospho-glycerate + a ribonucleoside 5'-diphosphate + H(+)</text>
        <dbReference type="Rhea" id="RHEA:47244"/>
        <dbReference type="ChEBI" id="CHEBI:15378"/>
        <dbReference type="ChEBI" id="CHEBI:57930"/>
        <dbReference type="ChEBI" id="CHEBI:58272"/>
        <dbReference type="ChEBI" id="CHEBI:62600"/>
        <dbReference type="ChEBI" id="CHEBI:76533"/>
        <dbReference type="EC" id="2.4.1.266"/>
    </reaction>
    <physiologicalReaction direction="left-to-right" evidence="9">
        <dbReference type="Rhea" id="RHEA:47245"/>
    </physiologicalReaction>
</comment>
<evidence type="ECO:0000256" key="6">
    <source>
        <dbReference type="ARBA" id="ARBA00039022"/>
    </source>
</evidence>
<comment type="catalytic activity">
    <reaction evidence="8">
        <text>(2R)-3-phosphoglycerate + UDP-alpha-D-glucose = (2R)-2-O-(alpha-D-glucopyranosyl)-3-phospho-glycerate + UDP + H(+)</text>
        <dbReference type="Rhea" id="RHEA:31319"/>
        <dbReference type="ChEBI" id="CHEBI:15378"/>
        <dbReference type="ChEBI" id="CHEBI:58223"/>
        <dbReference type="ChEBI" id="CHEBI:58272"/>
        <dbReference type="ChEBI" id="CHEBI:58885"/>
        <dbReference type="ChEBI" id="CHEBI:62600"/>
        <dbReference type="EC" id="2.4.1.266"/>
    </reaction>
    <physiologicalReaction direction="left-to-right" evidence="8">
        <dbReference type="Rhea" id="RHEA:31320"/>
    </physiologicalReaction>
</comment>
<dbReference type="InterPro" id="IPR029044">
    <property type="entry name" value="Nucleotide-diphossugar_trans"/>
</dbReference>
<comment type="cofactor">
    <cofactor evidence="1">
        <name>Mg(2+)</name>
        <dbReference type="ChEBI" id="CHEBI:18420"/>
    </cofactor>
</comment>
<evidence type="ECO:0000256" key="1">
    <source>
        <dbReference type="ARBA" id="ARBA00001946"/>
    </source>
</evidence>
<comment type="caution">
    <text evidence="11">The sequence shown here is derived from an EMBL/GenBank/DDBJ whole genome shotgun (WGS) entry which is preliminary data.</text>
</comment>